<proteinExistence type="predicted"/>
<organism evidence="1 2">
    <name type="scientific">Hyalangium rubrum</name>
    <dbReference type="NCBI Taxonomy" id="3103134"/>
    <lineage>
        <taxon>Bacteria</taxon>
        <taxon>Pseudomonadati</taxon>
        <taxon>Myxococcota</taxon>
        <taxon>Myxococcia</taxon>
        <taxon>Myxococcales</taxon>
        <taxon>Cystobacterineae</taxon>
        <taxon>Archangiaceae</taxon>
        <taxon>Hyalangium</taxon>
    </lineage>
</organism>
<comment type="caution">
    <text evidence="1">The sequence shown here is derived from an EMBL/GenBank/DDBJ whole genome shotgun (WGS) entry which is preliminary data.</text>
</comment>
<gene>
    <name evidence="1" type="ORF">SYV04_30195</name>
</gene>
<sequence length="391" mass="42839">MRPVSAETTPAPLAPRLEQIVQTLPDPAFAARLRKVYAAAAQAITRLSDMDLVKYETDSTDTGADLSLWEEMAPVIRDTVMDVNTLLNVIREQFPAPPGGIADTVSHAAEQGTLQGRSRAAAASLQDAMMQMAQNITQLGEAMRNPAVVSDRWTLLAEIQRLRSTFREQISDLVYTSINAFVDVARKEVVPGYEEEVKAAMTVRAIVADLARILSARLVKVREAEPATVQWNAQQLQGELDVFGRTAAYRGLRAQDKRHIIEMRGRVGRIATMAAPSKDELLQVVEELDVLVRSLSAVNQRQVLVINDREVWAACGVRLERAHGVLATDATLAARLLADAATIAQSLYGREPNMDVFLRRARKVPLASLTGPELRATLENFQGLLATLGVT</sequence>
<accession>A0ABU5HB62</accession>
<name>A0ABU5HB62_9BACT</name>
<keyword evidence="2" id="KW-1185">Reference proteome</keyword>
<evidence type="ECO:0000313" key="1">
    <source>
        <dbReference type="EMBL" id="MDY7230706.1"/>
    </source>
</evidence>
<evidence type="ECO:0000313" key="2">
    <source>
        <dbReference type="Proteomes" id="UP001291309"/>
    </source>
</evidence>
<protein>
    <submittedName>
        <fullName evidence="1">Uncharacterized protein</fullName>
    </submittedName>
</protein>
<dbReference type="Proteomes" id="UP001291309">
    <property type="component" value="Unassembled WGS sequence"/>
</dbReference>
<dbReference type="RefSeq" id="WP_321549423.1">
    <property type="nucleotide sequence ID" value="NZ_JAXIVS010000012.1"/>
</dbReference>
<reference evidence="1 2" key="1">
    <citation type="submission" date="2023-12" db="EMBL/GenBank/DDBJ databases">
        <title>the genome sequence of Hyalangium sp. s54d21.</title>
        <authorList>
            <person name="Zhang X."/>
        </authorList>
    </citation>
    <scope>NUCLEOTIDE SEQUENCE [LARGE SCALE GENOMIC DNA]</scope>
    <source>
        <strain evidence="2">s54d21</strain>
    </source>
</reference>
<dbReference type="EMBL" id="JAXIVS010000012">
    <property type="protein sequence ID" value="MDY7230706.1"/>
    <property type="molecule type" value="Genomic_DNA"/>
</dbReference>